<keyword evidence="3" id="KW-1185">Reference proteome</keyword>
<feature type="compositionally biased region" description="Polar residues" evidence="1">
    <location>
        <begin position="1"/>
        <end position="11"/>
    </location>
</feature>
<gene>
    <name evidence="2" type="ORF">HU200_046529</name>
</gene>
<evidence type="ECO:0000313" key="3">
    <source>
        <dbReference type="Proteomes" id="UP000636709"/>
    </source>
</evidence>
<comment type="caution">
    <text evidence="2">The sequence shown here is derived from an EMBL/GenBank/DDBJ whole genome shotgun (WGS) entry which is preliminary data.</text>
</comment>
<dbReference type="AlphaFoldDB" id="A0A835B3R5"/>
<organism evidence="2 3">
    <name type="scientific">Digitaria exilis</name>
    <dbReference type="NCBI Taxonomy" id="1010633"/>
    <lineage>
        <taxon>Eukaryota</taxon>
        <taxon>Viridiplantae</taxon>
        <taxon>Streptophyta</taxon>
        <taxon>Embryophyta</taxon>
        <taxon>Tracheophyta</taxon>
        <taxon>Spermatophyta</taxon>
        <taxon>Magnoliopsida</taxon>
        <taxon>Liliopsida</taxon>
        <taxon>Poales</taxon>
        <taxon>Poaceae</taxon>
        <taxon>PACMAD clade</taxon>
        <taxon>Panicoideae</taxon>
        <taxon>Panicodae</taxon>
        <taxon>Paniceae</taxon>
        <taxon>Anthephorinae</taxon>
        <taxon>Digitaria</taxon>
    </lineage>
</organism>
<dbReference type="EMBL" id="JACEFO010002150">
    <property type="protein sequence ID" value="KAF8677068.1"/>
    <property type="molecule type" value="Genomic_DNA"/>
</dbReference>
<dbReference type="OrthoDB" id="551907at2759"/>
<accession>A0A835B3R5</accession>
<feature type="region of interest" description="Disordered" evidence="1">
    <location>
        <begin position="129"/>
        <end position="158"/>
    </location>
</feature>
<feature type="compositionally biased region" description="Polar residues" evidence="1">
    <location>
        <begin position="23"/>
        <end position="46"/>
    </location>
</feature>
<reference evidence="2" key="1">
    <citation type="submission" date="2020-07" db="EMBL/GenBank/DDBJ databases">
        <title>Genome sequence and genetic diversity analysis of an under-domesticated orphan crop, white fonio (Digitaria exilis).</title>
        <authorList>
            <person name="Bennetzen J.L."/>
            <person name="Chen S."/>
            <person name="Ma X."/>
            <person name="Wang X."/>
            <person name="Yssel A.E.J."/>
            <person name="Chaluvadi S.R."/>
            <person name="Johnson M."/>
            <person name="Gangashetty P."/>
            <person name="Hamidou F."/>
            <person name="Sanogo M.D."/>
            <person name="Zwaenepoel A."/>
            <person name="Wallace J."/>
            <person name="Van De Peer Y."/>
            <person name="Van Deynze A."/>
        </authorList>
    </citation>
    <scope>NUCLEOTIDE SEQUENCE</scope>
    <source>
        <tissue evidence="2">Leaves</tissue>
    </source>
</reference>
<proteinExistence type="predicted"/>
<dbReference type="Proteomes" id="UP000636709">
    <property type="component" value="Unassembled WGS sequence"/>
</dbReference>
<name>A0A835B3R5_9POAL</name>
<sequence>MSTQSIISVKQFSGPDRMAHTCTAPQPSAHSLFSANSDHCGSTRDPQSSCAAAQSSSFKSKMVGSLSLTKILPFDLQKSSPDSNPGSAASRVSQAELLDPISSSSSTFCSSMFSSTQIKSESCRQKGALPFLPHPPKCEQQKQISTGQSSSSSSLLFGADLSTGSNNGAEHSGDVKDFLNLSGDVSEGSFHGESNAMAFSEQMEFQFLSEESPRLDQKYRFAKYLPETKEGKKSPSEDKKSQSLLPGNDSGKKK</sequence>
<feature type="region of interest" description="Disordered" evidence="1">
    <location>
        <begin position="1"/>
        <end position="48"/>
    </location>
</feature>
<feature type="compositionally biased region" description="Basic and acidic residues" evidence="1">
    <location>
        <begin position="226"/>
        <end position="241"/>
    </location>
</feature>
<feature type="region of interest" description="Disordered" evidence="1">
    <location>
        <begin position="226"/>
        <end position="254"/>
    </location>
</feature>
<protein>
    <submittedName>
        <fullName evidence="2">Uncharacterized protein</fullName>
    </submittedName>
</protein>
<evidence type="ECO:0000256" key="1">
    <source>
        <dbReference type="SAM" id="MobiDB-lite"/>
    </source>
</evidence>
<evidence type="ECO:0000313" key="2">
    <source>
        <dbReference type="EMBL" id="KAF8677068.1"/>
    </source>
</evidence>